<gene>
    <name evidence="1" type="ORF">THRCLA_01614</name>
</gene>
<accession>A0A1W0A849</accession>
<evidence type="ECO:0008006" key="3">
    <source>
        <dbReference type="Google" id="ProtNLM"/>
    </source>
</evidence>
<protein>
    <recommendedName>
        <fullName evidence="3">PX domain-containing protein</fullName>
    </recommendedName>
</protein>
<sequence length="157" mass="17710">MATSYTSIDLSRIAHGMELAKCRISSASVHKRKEFVGLITRDTVVYHLKVIDSQALCSYMLNWTHDHFSHLDKQFRRIALENAAFSQAISNFPCPRKLIFNKRDALVVKGMCGQLEYHLVAILKLGVQYAATSSDIQEALRDCLQSIIATTIQPLQI</sequence>
<keyword evidence="2" id="KW-1185">Reference proteome</keyword>
<evidence type="ECO:0000313" key="1">
    <source>
        <dbReference type="EMBL" id="OQS06351.1"/>
    </source>
</evidence>
<dbReference type="Proteomes" id="UP000243217">
    <property type="component" value="Unassembled WGS sequence"/>
</dbReference>
<evidence type="ECO:0000313" key="2">
    <source>
        <dbReference type="Proteomes" id="UP000243217"/>
    </source>
</evidence>
<organism evidence="1 2">
    <name type="scientific">Thraustotheca clavata</name>
    <dbReference type="NCBI Taxonomy" id="74557"/>
    <lineage>
        <taxon>Eukaryota</taxon>
        <taxon>Sar</taxon>
        <taxon>Stramenopiles</taxon>
        <taxon>Oomycota</taxon>
        <taxon>Saprolegniomycetes</taxon>
        <taxon>Saprolegniales</taxon>
        <taxon>Achlyaceae</taxon>
        <taxon>Thraustotheca</taxon>
    </lineage>
</organism>
<dbReference type="AlphaFoldDB" id="A0A1W0A849"/>
<name>A0A1W0A849_9STRA</name>
<dbReference type="OrthoDB" id="74666at2759"/>
<dbReference type="EMBL" id="JNBS01000354">
    <property type="protein sequence ID" value="OQS06351.1"/>
    <property type="molecule type" value="Genomic_DNA"/>
</dbReference>
<proteinExistence type="predicted"/>
<comment type="caution">
    <text evidence="1">The sequence shown here is derived from an EMBL/GenBank/DDBJ whole genome shotgun (WGS) entry which is preliminary data.</text>
</comment>
<reference evidence="1 2" key="1">
    <citation type="journal article" date="2014" name="Genome Biol. Evol.">
        <title>The secreted proteins of Achlya hypogyna and Thraustotheca clavata identify the ancestral oomycete secretome and reveal gene acquisitions by horizontal gene transfer.</title>
        <authorList>
            <person name="Misner I."/>
            <person name="Blouin N."/>
            <person name="Leonard G."/>
            <person name="Richards T.A."/>
            <person name="Lane C.E."/>
        </authorList>
    </citation>
    <scope>NUCLEOTIDE SEQUENCE [LARGE SCALE GENOMIC DNA]</scope>
    <source>
        <strain evidence="1 2">ATCC 34112</strain>
    </source>
</reference>